<dbReference type="PANTHER" id="PTHR11361">
    <property type="entry name" value="DNA MISMATCH REPAIR PROTEIN MUTS FAMILY MEMBER"/>
    <property type="match status" value="1"/>
</dbReference>
<feature type="transmembrane region" description="Helical" evidence="4">
    <location>
        <begin position="38"/>
        <end position="56"/>
    </location>
</feature>
<evidence type="ECO:0000256" key="1">
    <source>
        <dbReference type="ARBA" id="ARBA00022741"/>
    </source>
</evidence>
<dbReference type="Proteomes" id="UP000249645">
    <property type="component" value="Unassembled WGS sequence"/>
</dbReference>
<evidence type="ECO:0000256" key="3">
    <source>
        <dbReference type="ARBA" id="ARBA00023125"/>
    </source>
</evidence>
<dbReference type="PANTHER" id="PTHR11361:SF99">
    <property type="entry name" value="DNA MISMATCH REPAIR PROTEIN"/>
    <property type="match status" value="1"/>
</dbReference>
<feature type="transmembrane region" description="Helical" evidence="4">
    <location>
        <begin position="326"/>
        <end position="348"/>
    </location>
</feature>
<evidence type="ECO:0000256" key="4">
    <source>
        <dbReference type="SAM" id="Phobius"/>
    </source>
</evidence>
<feature type="transmembrane region" description="Helical" evidence="4">
    <location>
        <begin position="243"/>
        <end position="260"/>
    </location>
</feature>
<dbReference type="AlphaFoldDB" id="A0A2W5H9H1"/>
<dbReference type="SUPFAM" id="SSF52540">
    <property type="entry name" value="P-loop containing nucleoside triphosphate hydrolases"/>
    <property type="match status" value="1"/>
</dbReference>
<keyword evidence="4" id="KW-1133">Transmembrane helix</keyword>
<reference evidence="6 7" key="1">
    <citation type="submission" date="2017-11" db="EMBL/GenBank/DDBJ databases">
        <title>Infants hospitalized years apart are colonized by the same room-sourced microbial strains.</title>
        <authorList>
            <person name="Brooks B."/>
            <person name="Olm M.R."/>
            <person name="Firek B.A."/>
            <person name="Baker R."/>
            <person name="Thomas B.C."/>
            <person name="Morowitz M.J."/>
            <person name="Banfield J.F."/>
        </authorList>
    </citation>
    <scope>NUCLEOTIDE SEQUENCE [LARGE SCALE GENOMIC DNA]</scope>
    <source>
        <strain evidence="6">S2_009_000_R2_76</strain>
    </source>
</reference>
<accession>A0A2W5H9H1</accession>
<evidence type="ECO:0000313" key="7">
    <source>
        <dbReference type="Proteomes" id="UP000249645"/>
    </source>
</evidence>
<feature type="transmembrane region" description="Helical" evidence="4">
    <location>
        <begin position="62"/>
        <end position="81"/>
    </location>
</feature>
<comment type="caution">
    <text evidence="6">The sequence shown here is derived from an EMBL/GenBank/DDBJ whole genome shotgun (WGS) entry which is preliminary data.</text>
</comment>
<gene>
    <name evidence="6" type="ORF">DI598_01475</name>
</gene>
<evidence type="ECO:0000313" key="6">
    <source>
        <dbReference type="EMBL" id="PZP52112.1"/>
    </source>
</evidence>
<keyword evidence="1" id="KW-0547">Nucleotide-binding</keyword>
<evidence type="ECO:0000259" key="5">
    <source>
        <dbReference type="SMART" id="SM00534"/>
    </source>
</evidence>
<evidence type="ECO:0000256" key="2">
    <source>
        <dbReference type="ARBA" id="ARBA00022840"/>
    </source>
</evidence>
<dbReference type="SMART" id="SM00534">
    <property type="entry name" value="MUTSac"/>
    <property type="match status" value="1"/>
</dbReference>
<feature type="domain" description="DNA mismatch repair proteins mutS family" evidence="5">
    <location>
        <begin position="431"/>
        <end position="607"/>
    </location>
</feature>
<proteinExistence type="predicted"/>
<dbReference type="EMBL" id="QFOI01000012">
    <property type="protein sequence ID" value="PZP52112.1"/>
    <property type="molecule type" value="Genomic_DNA"/>
</dbReference>
<dbReference type="InterPro" id="IPR027417">
    <property type="entry name" value="P-loop_NTPase"/>
</dbReference>
<protein>
    <recommendedName>
        <fullName evidence="5">DNA mismatch repair proteins mutS family domain-containing protein</fullName>
    </recommendedName>
</protein>
<dbReference type="GO" id="GO:0140664">
    <property type="term" value="F:ATP-dependent DNA damage sensor activity"/>
    <property type="evidence" value="ECO:0007669"/>
    <property type="project" value="InterPro"/>
</dbReference>
<keyword evidence="4" id="KW-0472">Membrane</keyword>
<sequence>MVSQNFYLYEMKSPGDVYLENISTLKLEEAALAKRRSWMAWARFFIIVLIICWLYNQWHNGWAIGLGGVIVGIVLFLFLVAKDVNLKNRLSYVRELLAVNEKEIKGLNLQFSDWCPGSEYNSPTHPYVADLDIFGIHSLFQYVNRAESQGGRDVLADFLSNAASKEDILERQSAIQKLSGQTSWRQKFQAYGRMAAVGTEIQSDIALWLKQPISNQSFFWKIMIWLYPVITLVSAYLYLNDNISSGVFGLLLVVFILFSFSQTKKSNETFQILSRFYPKVSIVRHLISCLEEMKTDDSMALLNLKSELDLNDDKSASLALEKLGKLLGLFEARLNVFLFFFLNTFLLWDVRVSIGLQNWKQQYGYKMESWLQTIYKAEAYNSLATLSFNHQDWTFPEISDNYFTLEGQDIGHPLIARDKRVDNNFSLDGKGKIALITGSNMGGKSTFLRSLGVNMVLAYAGAPVCTKFFKVSLSKLMSSMRIADNLAESTSTFFAELKKIRAIIEAVKSGEKVFVLLDEILRGTNSLDRHSGSRALMMQLIRDKVVAVIATHDVELANLVTENPDAIFNYHFDVQVDKDDALYFDYKLKIGVCQQMNAAILMKQIGIEI</sequence>
<keyword evidence="3" id="KW-0238">DNA-binding</keyword>
<dbReference type="Pfam" id="PF00488">
    <property type="entry name" value="MutS_V"/>
    <property type="match status" value="1"/>
</dbReference>
<dbReference type="Gene3D" id="3.40.50.300">
    <property type="entry name" value="P-loop containing nucleotide triphosphate hydrolases"/>
    <property type="match status" value="1"/>
</dbReference>
<keyword evidence="4" id="KW-0812">Transmembrane</keyword>
<dbReference type="GO" id="GO:0005829">
    <property type="term" value="C:cytosol"/>
    <property type="evidence" value="ECO:0007669"/>
    <property type="project" value="TreeGrafter"/>
</dbReference>
<organism evidence="6 7">
    <name type="scientific">Pseudopedobacter saltans</name>
    <dbReference type="NCBI Taxonomy" id="151895"/>
    <lineage>
        <taxon>Bacteria</taxon>
        <taxon>Pseudomonadati</taxon>
        <taxon>Bacteroidota</taxon>
        <taxon>Sphingobacteriia</taxon>
        <taxon>Sphingobacteriales</taxon>
        <taxon>Sphingobacteriaceae</taxon>
        <taxon>Pseudopedobacter</taxon>
    </lineage>
</organism>
<dbReference type="InterPro" id="IPR000432">
    <property type="entry name" value="DNA_mismatch_repair_MutS_C"/>
</dbReference>
<name>A0A2W5H9H1_9SPHI</name>
<dbReference type="GO" id="GO:0006298">
    <property type="term" value="P:mismatch repair"/>
    <property type="evidence" value="ECO:0007669"/>
    <property type="project" value="InterPro"/>
</dbReference>
<keyword evidence="2" id="KW-0067">ATP-binding</keyword>
<dbReference type="GO" id="GO:0030983">
    <property type="term" value="F:mismatched DNA binding"/>
    <property type="evidence" value="ECO:0007669"/>
    <property type="project" value="InterPro"/>
</dbReference>
<dbReference type="InterPro" id="IPR045076">
    <property type="entry name" value="MutS"/>
</dbReference>
<feature type="transmembrane region" description="Helical" evidence="4">
    <location>
        <begin position="218"/>
        <end position="237"/>
    </location>
</feature>
<dbReference type="GO" id="GO:0005524">
    <property type="term" value="F:ATP binding"/>
    <property type="evidence" value="ECO:0007669"/>
    <property type="project" value="UniProtKB-KW"/>
</dbReference>